<reference evidence="5" key="1">
    <citation type="submission" date="2016-10" db="EMBL/GenBank/DDBJ databases">
        <authorList>
            <person name="Varghese N."/>
            <person name="Submissions S."/>
        </authorList>
    </citation>
    <scope>NUCLEOTIDE SEQUENCE [LARGE SCALE GENOMIC DNA]</scope>
    <source>
        <strain evidence="5">DSM 25751</strain>
    </source>
</reference>
<dbReference type="RefSeq" id="WP_091632477.1">
    <property type="nucleotide sequence ID" value="NZ_FNYW01000002.1"/>
</dbReference>
<proteinExistence type="predicted"/>
<dbReference type="SUPFAM" id="SSF53448">
    <property type="entry name" value="Nucleotide-diphospho-sugar transferases"/>
    <property type="match status" value="1"/>
</dbReference>
<dbReference type="Gene3D" id="3.90.550.10">
    <property type="entry name" value="Spore Coat Polysaccharide Biosynthesis Protein SpsA, Chain A"/>
    <property type="match status" value="1"/>
</dbReference>
<evidence type="ECO:0000256" key="1">
    <source>
        <dbReference type="ARBA" id="ARBA00022676"/>
    </source>
</evidence>
<dbReference type="InterPro" id="IPR029044">
    <property type="entry name" value="Nucleotide-diphossugar_trans"/>
</dbReference>
<dbReference type="InterPro" id="IPR001173">
    <property type="entry name" value="Glyco_trans_2-like"/>
</dbReference>
<dbReference type="CDD" id="cd00761">
    <property type="entry name" value="Glyco_tranf_GTA_type"/>
    <property type="match status" value="1"/>
</dbReference>
<evidence type="ECO:0000256" key="2">
    <source>
        <dbReference type="ARBA" id="ARBA00022679"/>
    </source>
</evidence>
<feature type="domain" description="Glycosyltransferase 2-like" evidence="3">
    <location>
        <begin position="5"/>
        <end position="158"/>
    </location>
</feature>
<dbReference type="Proteomes" id="UP000198564">
    <property type="component" value="Unassembled WGS sequence"/>
</dbReference>
<dbReference type="STRING" id="1130080.SAMN04488113_102162"/>
<keyword evidence="1" id="KW-0328">Glycosyltransferase</keyword>
<organism evidence="4 5">
    <name type="scientific">Alkalibacterium gilvum</name>
    <dbReference type="NCBI Taxonomy" id="1130080"/>
    <lineage>
        <taxon>Bacteria</taxon>
        <taxon>Bacillati</taxon>
        <taxon>Bacillota</taxon>
        <taxon>Bacilli</taxon>
        <taxon>Lactobacillales</taxon>
        <taxon>Carnobacteriaceae</taxon>
        <taxon>Alkalibacterium</taxon>
    </lineage>
</organism>
<protein>
    <submittedName>
        <fullName evidence="4">Glycosyltransferase involved in cell wall bisynthesis</fullName>
    </submittedName>
</protein>
<dbReference type="GO" id="GO:0016757">
    <property type="term" value="F:glycosyltransferase activity"/>
    <property type="evidence" value="ECO:0007669"/>
    <property type="project" value="UniProtKB-KW"/>
</dbReference>
<accession>A0A1H6RDP2</accession>
<dbReference type="OrthoDB" id="8773442at2"/>
<evidence type="ECO:0000259" key="3">
    <source>
        <dbReference type="Pfam" id="PF00535"/>
    </source>
</evidence>
<evidence type="ECO:0000313" key="5">
    <source>
        <dbReference type="Proteomes" id="UP000198564"/>
    </source>
</evidence>
<dbReference type="PANTHER" id="PTHR22916:SF51">
    <property type="entry name" value="GLYCOSYLTRANSFERASE EPSH-RELATED"/>
    <property type="match status" value="1"/>
</dbReference>
<gene>
    <name evidence="4" type="ORF">SAMN04488113_102162</name>
</gene>
<dbReference type="PANTHER" id="PTHR22916">
    <property type="entry name" value="GLYCOSYLTRANSFERASE"/>
    <property type="match status" value="1"/>
</dbReference>
<keyword evidence="2 4" id="KW-0808">Transferase</keyword>
<dbReference type="AlphaFoldDB" id="A0A1H6RDP2"/>
<keyword evidence="5" id="KW-1185">Reference proteome</keyword>
<dbReference type="EMBL" id="FNYW01000002">
    <property type="protein sequence ID" value="SEI53968.1"/>
    <property type="molecule type" value="Genomic_DNA"/>
</dbReference>
<sequence>MFEVSIIMPVYNVKEHLVRAIKSALNQQDILTEVILVNDGSTDGSAEICDDYAKQEPLLVKVIHQENKGSGHARNAGLDQAVGKYIYFADPDDYFDKHLLKDNCRLAKEIKPEMVVFGYTQEKAEIPSDREVKLPNFPQLTTQEEFRKHFNNVYHFSPYALWNKLYKRRFLKKHNIRFTKQKTGQDALFNIEVYKHLSSVSVNRKAFYHYVSHTGSSVNRYRPDRYLMENTIAQAFEQLIKEWKQEQTFNKLIAQEYFNSVYLETNNLVHSDCPLTKQEKTKRLSDIWEHVGMDKIIPFKKNDPNPFRRILLRNFQKRNFDNVLLLMKSRNQMADKYSKIFGKINRFFKN</sequence>
<dbReference type="Pfam" id="PF00535">
    <property type="entry name" value="Glycos_transf_2"/>
    <property type="match status" value="1"/>
</dbReference>
<evidence type="ECO:0000313" key="4">
    <source>
        <dbReference type="EMBL" id="SEI53968.1"/>
    </source>
</evidence>
<name>A0A1H6RDP2_9LACT</name>